<evidence type="ECO:0000256" key="5">
    <source>
        <dbReference type="ARBA" id="ARBA00024937"/>
    </source>
</evidence>
<dbReference type="SMART" id="SM00420">
    <property type="entry name" value="HTH_DEOR"/>
    <property type="match status" value="1"/>
</dbReference>
<dbReference type="PANTHER" id="PTHR30363">
    <property type="entry name" value="HTH-TYPE TRANSCRIPTIONAL REGULATOR SRLR-RELATED"/>
    <property type="match status" value="1"/>
</dbReference>
<evidence type="ECO:0000256" key="4">
    <source>
        <dbReference type="ARBA" id="ARBA00023163"/>
    </source>
</evidence>
<keyword evidence="2" id="KW-0678">Repressor</keyword>
<accession>A0AA42J1H8</accession>
<dbReference type="Proteomes" id="UP001169242">
    <property type="component" value="Unassembled WGS sequence"/>
</dbReference>
<dbReference type="PROSITE" id="PS51000">
    <property type="entry name" value="HTH_DEOR_2"/>
    <property type="match status" value="1"/>
</dbReference>
<dbReference type="InterPro" id="IPR014036">
    <property type="entry name" value="DeoR-like_C"/>
</dbReference>
<name>A0AA42J1H8_9FIRM</name>
<gene>
    <name evidence="7" type="ORF">PBV87_13565</name>
</gene>
<keyword evidence="3" id="KW-0805">Transcription regulation</keyword>
<dbReference type="EMBL" id="JAQIFT010000048">
    <property type="protein sequence ID" value="MDA3732514.1"/>
    <property type="molecule type" value="Genomic_DNA"/>
</dbReference>
<evidence type="ECO:0000313" key="8">
    <source>
        <dbReference type="Proteomes" id="UP001169242"/>
    </source>
</evidence>
<reference evidence="7" key="1">
    <citation type="journal article" date="2023" name="Int. J. Syst. Evol. Microbiol.">
        <title>&lt;i&gt;Holtiella tumoricola&lt;/i&gt; gen. nov. sp. nov., isolated from a human clinical sample.</title>
        <authorList>
            <person name="Allen-Vercoe E."/>
            <person name="Daigneault M.C."/>
            <person name="Vancuren S.J."/>
            <person name="Cochrane K."/>
            <person name="O'Neal L.L."/>
            <person name="Sankaranarayanan K."/>
            <person name="Lawson P.A."/>
        </authorList>
    </citation>
    <scope>NUCLEOTIDE SEQUENCE</scope>
    <source>
        <strain evidence="7">CC70A</strain>
    </source>
</reference>
<evidence type="ECO:0000256" key="1">
    <source>
        <dbReference type="ARBA" id="ARBA00021390"/>
    </source>
</evidence>
<dbReference type="SUPFAM" id="SSF100950">
    <property type="entry name" value="NagB/RpiA/CoA transferase-like"/>
    <property type="match status" value="1"/>
</dbReference>
<dbReference type="InterPro" id="IPR001034">
    <property type="entry name" value="DeoR_HTH"/>
</dbReference>
<keyword evidence="8" id="KW-1185">Reference proteome</keyword>
<dbReference type="PANTHER" id="PTHR30363:SF4">
    <property type="entry name" value="GLYCEROL-3-PHOSPHATE REGULON REPRESSOR"/>
    <property type="match status" value="1"/>
</dbReference>
<dbReference type="Pfam" id="PF00455">
    <property type="entry name" value="DeoRC"/>
    <property type="match status" value="1"/>
</dbReference>
<evidence type="ECO:0000256" key="3">
    <source>
        <dbReference type="ARBA" id="ARBA00023015"/>
    </source>
</evidence>
<feature type="domain" description="HTH deoR-type" evidence="6">
    <location>
        <begin position="1"/>
        <end position="55"/>
    </location>
</feature>
<dbReference type="GO" id="GO:0003700">
    <property type="term" value="F:DNA-binding transcription factor activity"/>
    <property type="evidence" value="ECO:0007669"/>
    <property type="project" value="InterPro"/>
</dbReference>
<evidence type="ECO:0000313" key="7">
    <source>
        <dbReference type="EMBL" id="MDA3732514.1"/>
    </source>
</evidence>
<dbReference type="SUPFAM" id="SSF46785">
    <property type="entry name" value="Winged helix' DNA-binding domain"/>
    <property type="match status" value="1"/>
</dbReference>
<dbReference type="SMART" id="SM01134">
    <property type="entry name" value="DeoRC"/>
    <property type="match status" value="1"/>
</dbReference>
<dbReference type="Gene3D" id="3.40.50.1360">
    <property type="match status" value="1"/>
</dbReference>
<comment type="caution">
    <text evidence="7">The sequence shown here is derived from an EMBL/GenBank/DDBJ whole genome shotgun (WGS) entry which is preliminary data.</text>
</comment>
<protein>
    <recommendedName>
        <fullName evidence="1">Lactose phosphotransferase system repressor</fullName>
    </recommendedName>
</protein>
<sequence>MQRSEKILDLLAIHRTMSIHQLKEELFCSTSSLRRDLIDLEATGSIRRIRGGATLVSGTNFDYSSQFRNNLQVKEKEHISDIARDFVTNGMSLFLDSSSTVIKLCPYLDQLRNITVATNGLHTSLLLGNSTHINTFITGGQLLNRSATLLGEEATDWIAHMKADLAFISCRGVDADGIYDADIRQAKIKQAMLMNAKKTILLVDNTKIGTHFFHRICTFSQLHAIVTDQEPSETLKQAIENQGCLLLY</sequence>
<proteinExistence type="predicted"/>
<evidence type="ECO:0000256" key="2">
    <source>
        <dbReference type="ARBA" id="ARBA00022491"/>
    </source>
</evidence>
<keyword evidence="7" id="KW-0238">DNA-binding</keyword>
<comment type="function">
    <text evidence="5">Repressor of the lactose catabolism operon. Galactose-6-phosphate is the inducer.</text>
</comment>
<dbReference type="GO" id="GO:0003677">
    <property type="term" value="F:DNA binding"/>
    <property type="evidence" value="ECO:0007669"/>
    <property type="project" value="UniProtKB-KW"/>
</dbReference>
<dbReference type="InterPro" id="IPR037171">
    <property type="entry name" value="NagB/RpiA_transferase-like"/>
</dbReference>
<dbReference type="AlphaFoldDB" id="A0AA42J1H8"/>
<dbReference type="InterPro" id="IPR050313">
    <property type="entry name" value="Carb_Metab_HTH_regulators"/>
</dbReference>
<dbReference type="Pfam" id="PF08220">
    <property type="entry name" value="HTH_DeoR"/>
    <property type="match status" value="1"/>
</dbReference>
<keyword evidence="4" id="KW-0804">Transcription</keyword>
<dbReference type="InterPro" id="IPR036390">
    <property type="entry name" value="WH_DNA-bd_sf"/>
</dbReference>
<organism evidence="7 8">
    <name type="scientific">Holtiella tumoricola</name>
    <dbReference type="NCBI Taxonomy" id="3018743"/>
    <lineage>
        <taxon>Bacteria</taxon>
        <taxon>Bacillati</taxon>
        <taxon>Bacillota</taxon>
        <taxon>Clostridia</taxon>
        <taxon>Lachnospirales</taxon>
        <taxon>Cellulosilyticaceae</taxon>
        <taxon>Holtiella</taxon>
    </lineage>
</organism>
<evidence type="ECO:0000259" key="6">
    <source>
        <dbReference type="PROSITE" id="PS51000"/>
    </source>
</evidence>
<dbReference type="RefSeq" id="WP_271012623.1">
    <property type="nucleotide sequence ID" value="NZ_JAQIFT010000048.1"/>
</dbReference>